<dbReference type="PANTHER" id="PTHR33799">
    <property type="entry name" value="PTS PERMEASE-RELATED-RELATED"/>
    <property type="match status" value="1"/>
</dbReference>
<dbReference type="GO" id="GO:0009401">
    <property type="term" value="P:phosphoenolpyruvate-dependent sugar phosphotransferase system"/>
    <property type="evidence" value="ECO:0007669"/>
    <property type="project" value="UniProtKB-KW"/>
</dbReference>
<dbReference type="InterPro" id="IPR051471">
    <property type="entry name" value="Bacterial_PTS_sugar_comp"/>
</dbReference>
<dbReference type="Pfam" id="PF03610">
    <property type="entry name" value="EIIA-man"/>
    <property type="match status" value="1"/>
</dbReference>
<evidence type="ECO:0000256" key="3">
    <source>
        <dbReference type="ARBA" id="ARBA00022490"/>
    </source>
</evidence>
<dbReference type="PATRIC" id="fig|1218507.3.peg.220"/>
<dbReference type="PANTHER" id="PTHR33799:SF1">
    <property type="entry name" value="PTS SYSTEM MANNOSE-SPECIFIC EIIAB COMPONENT-RELATED"/>
    <property type="match status" value="1"/>
</dbReference>
<keyword evidence="6" id="KW-0598">Phosphotransferase system</keyword>
<gene>
    <name evidence="9" type="ORF">JF74_00660</name>
</gene>
<keyword evidence="4" id="KW-0762">Sugar transport</keyword>
<dbReference type="Gene3D" id="3.40.50.510">
    <property type="entry name" value="Phosphotransferase system, mannose-type IIA component"/>
    <property type="match status" value="1"/>
</dbReference>
<dbReference type="GO" id="GO:0016301">
    <property type="term" value="F:kinase activity"/>
    <property type="evidence" value="ECO:0007669"/>
    <property type="project" value="UniProtKB-KW"/>
</dbReference>
<dbReference type="RefSeq" id="WP_046324033.1">
    <property type="nucleotide sequence ID" value="NZ_JBHTMT010000009.1"/>
</dbReference>
<sequence>MKVLILSHGSLAKGLYEACNMIVGKKDFLSYLGLDNQGLEDFNQNIKSYLNKNKNEKICFLFDLKYGTPYNQVLIQLLNYKNIQYQIITGVNLPILLTLCMQLLCSENEDVDLKKIVNDSKNSIEISESK</sequence>
<organism evidence="9 10">
    <name type="scientific">Lactobacillus melliventris</name>
    <dbReference type="NCBI Taxonomy" id="1218507"/>
    <lineage>
        <taxon>Bacteria</taxon>
        <taxon>Bacillati</taxon>
        <taxon>Bacillota</taxon>
        <taxon>Bacilli</taxon>
        <taxon>Lactobacillales</taxon>
        <taxon>Lactobacillaceae</taxon>
        <taxon>Lactobacillus</taxon>
    </lineage>
</organism>
<keyword evidence="5" id="KW-0808">Transferase</keyword>
<dbReference type="OrthoDB" id="9799827at2"/>
<dbReference type="InterPro" id="IPR036662">
    <property type="entry name" value="PTS_EIIA_man-typ_sf"/>
</dbReference>
<dbReference type="CDD" id="cd00006">
    <property type="entry name" value="PTS_IIA_man"/>
    <property type="match status" value="1"/>
</dbReference>
<protein>
    <submittedName>
        <fullName evidence="9">PTS Man IIA</fullName>
    </submittedName>
</protein>
<evidence type="ECO:0000256" key="2">
    <source>
        <dbReference type="ARBA" id="ARBA00022448"/>
    </source>
</evidence>
<evidence type="ECO:0000256" key="5">
    <source>
        <dbReference type="ARBA" id="ARBA00022679"/>
    </source>
</evidence>
<proteinExistence type="predicted"/>
<dbReference type="InterPro" id="IPR033887">
    <property type="entry name" value="PTS_IIA_man"/>
</dbReference>
<evidence type="ECO:0000256" key="4">
    <source>
        <dbReference type="ARBA" id="ARBA00022597"/>
    </source>
</evidence>
<keyword evidence="7" id="KW-0418">Kinase</keyword>
<evidence type="ECO:0000259" key="8">
    <source>
        <dbReference type="PROSITE" id="PS51096"/>
    </source>
</evidence>
<evidence type="ECO:0000313" key="10">
    <source>
        <dbReference type="Proteomes" id="UP000033531"/>
    </source>
</evidence>
<evidence type="ECO:0000256" key="6">
    <source>
        <dbReference type="ARBA" id="ARBA00022683"/>
    </source>
</evidence>
<evidence type="ECO:0000256" key="1">
    <source>
        <dbReference type="ARBA" id="ARBA00004496"/>
    </source>
</evidence>
<reference evidence="9 10" key="1">
    <citation type="submission" date="2015-01" db="EMBL/GenBank/DDBJ databases">
        <title>Comparative genomics of the lactic acid bacteria isolated from the honey bee gut.</title>
        <authorList>
            <person name="Ellegaard K.M."/>
            <person name="Tamarit D."/>
            <person name="Javelind E."/>
            <person name="Olofsson T."/>
            <person name="Andersson S.G."/>
            <person name="Vasquez A."/>
        </authorList>
    </citation>
    <scope>NUCLEOTIDE SEQUENCE [LARGE SCALE GENOMIC DNA]</scope>
    <source>
        <strain evidence="9 10">Hma8</strain>
    </source>
</reference>
<dbReference type="HOGENOM" id="CLU_123235_3_1_9"/>
<keyword evidence="3" id="KW-0963">Cytoplasm</keyword>
<dbReference type="GO" id="GO:0005737">
    <property type="term" value="C:cytoplasm"/>
    <property type="evidence" value="ECO:0007669"/>
    <property type="project" value="UniProtKB-SubCell"/>
</dbReference>
<accession>A0A0F4LJZ7</accession>
<dbReference type="InterPro" id="IPR004701">
    <property type="entry name" value="PTS_EIIA_man-typ"/>
</dbReference>
<dbReference type="STRING" id="1218507.JF74_00660"/>
<dbReference type="GO" id="GO:0016020">
    <property type="term" value="C:membrane"/>
    <property type="evidence" value="ECO:0007669"/>
    <property type="project" value="InterPro"/>
</dbReference>
<dbReference type="AlphaFoldDB" id="A0A0F4LJZ7"/>
<comment type="subcellular location">
    <subcellularLocation>
        <location evidence="1">Cytoplasm</location>
    </subcellularLocation>
</comment>
<comment type="caution">
    <text evidence="9">The sequence shown here is derived from an EMBL/GenBank/DDBJ whole genome shotgun (WGS) entry which is preliminary data.</text>
</comment>
<dbReference type="SUPFAM" id="SSF53062">
    <property type="entry name" value="PTS system fructose IIA component-like"/>
    <property type="match status" value="1"/>
</dbReference>
<name>A0A0F4LJZ7_9LACO</name>
<evidence type="ECO:0000256" key="7">
    <source>
        <dbReference type="ARBA" id="ARBA00022777"/>
    </source>
</evidence>
<dbReference type="EMBL" id="JXLI01000003">
    <property type="protein sequence ID" value="KJY58564.1"/>
    <property type="molecule type" value="Genomic_DNA"/>
</dbReference>
<feature type="domain" description="PTS EIIA type-4" evidence="8">
    <location>
        <begin position="1"/>
        <end position="130"/>
    </location>
</feature>
<dbReference type="Proteomes" id="UP000033531">
    <property type="component" value="Unassembled WGS sequence"/>
</dbReference>
<evidence type="ECO:0000313" key="9">
    <source>
        <dbReference type="EMBL" id="KJY58564.1"/>
    </source>
</evidence>
<keyword evidence="2" id="KW-0813">Transport</keyword>
<dbReference type="PROSITE" id="PS51096">
    <property type="entry name" value="PTS_EIIA_TYPE_4"/>
    <property type="match status" value="1"/>
</dbReference>